<name>A0A7X5HTV2_9FIRM</name>
<sequence>MKKLIAIMMVLALGAALLVGCGQKEETPAPSGDGATSGTEAPANGEAAYEDGVYFAATEEFPADNAWKGAVTVVVEGGKIVSADFNGINKNGGPTKKEVSAAGNYPMVERGGAIAEYHEQAALAEAYLVETQDPTQINYTGEDGVTDAISGVTIKVQEYFELAQKALAAGPIIVGPYKDGGYQAEEAAFTNGWKYNVGLTVLNGNIVAVSWNGSNEEDPEQTKKQASMDGNYPMVEQGGAIADWHVQAAEVEKHLLETQDPTDINYTGEDGVTDAISGVTIKVKAFFTLAEEALKGAR</sequence>
<accession>A0A7X5HTV2</accession>
<proteinExistence type="predicted"/>
<evidence type="ECO:0000313" key="3">
    <source>
        <dbReference type="Proteomes" id="UP000461585"/>
    </source>
</evidence>
<dbReference type="Gene3D" id="3.90.1010.20">
    <property type="match status" value="2"/>
</dbReference>
<comment type="caution">
    <text evidence="2">The sequence shown here is derived from an EMBL/GenBank/DDBJ whole genome shotgun (WGS) entry which is preliminary data.</text>
</comment>
<keyword evidence="1" id="KW-0732">Signal</keyword>
<reference evidence="2 3" key="1">
    <citation type="submission" date="2020-01" db="EMBL/GenBank/DDBJ databases">
        <title>Anaeroalcalibacter tamaniensis gen. nov., sp. nov., moderately halophilic strictly anaerobic fermenter bacterium from mud volcano of Taman peninsula.</title>
        <authorList>
            <person name="Frolova A."/>
            <person name="Merkel A.Y."/>
            <person name="Slobodkin A.I."/>
        </authorList>
    </citation>
    <scope>NUCLEOTIDE SEQUENCE [LARGE SCALE GENOMIC DNA]</scope>
    <source>
        <strain evidence="2 3">F-3ap</strain>
    </source>
</reference>
<gene>
    <name evidence="2" type="ORF">GXN74_02205</name>
</gene>
<organism evidence="2 3">
    <name type="scientific">Anaerotalea alkaliphila</name>
    <dbReference type="NCBI Taxonomy" id="2662126"/>
    <lineage>
        <taxon>Bacteria</taxon>
        <taxon>Bacillati</taxon>
        <taxon>Bacillota</taxon>
        <taxon>Clostridia</taxon>
        <taxon>Eubacteriales</taxon>
        <taxon>Anaerotalea</taxon>
    </lineage>
</organism>
<dbReference type="PROSITE" id="PS51257">
    <property type="entry name" value="PROKAR_LIPOPROTEIN"/>
    <property type="match status" value="1"/>
</dbReference>
<protein>
    <submittedName>
        <fullName evidence="2">FMN-binding protein</fullName>
    </submittedName>
</protein>
<feature type="chain" id="PRO_5039723977" evidence="1">
    <location>
        <begin position="22"/>
        <end position="298"/>
    </location>
</feature>
<dbReference type="AlphaFoldDB" id="A0A7X5HTV2"/>
<evidence type="ECO:0000313" key="2">
    <source>
        <dbReference type="EMBL" id="NDL66562.1"/>
    </source>
</evidence>
<evidence type="ECO:0000256" key="1">
    <source>
        <dbReference type="SAM" id="SignalP"/>
    </source>
</evidence>
<dbReference type="RefSeq" id="WP_162369290.1">
    <property type="nucleotide sequence ID" value="NZ_JAAEEH010000003.1"/>
</dbReference>
<dbReference type="EMBL" id="JAAEEH010000003">
    <property type="protein sequence ID" value="NDL66562.1"/>
    <property type="molecule type" value="Genomic_DNA"/>
</dbReference>
<dbReference type="Proteomes" id="UP000461585">
    <property type="component" value="Unassembled WGS sequence"/>
</dbReference>
<keyword evidence="3" id="KW-1185">Reference proteome</keyword>
<feature type="signal peptide" evidence="1">
    <location>
        <begin position="1"/>
        <end position="21"/>
    </location>
</feature>